<dbReference type="Gene3D" id="3.30.40.10">
    <property type="entry name" value="Zinc/RING finger domain, C3HC4 (zinc finger)"/>
    <property type="match status" value="2"/>
</dbReference>
<dbReference type="PANTHER" id="PTHR10459:SF117">
    <property type="entry name" value="POLY [ADP-RIBOSE] POLYMERASE TANKYRASE"/>
    <property type="match status" value="1"/>
</dbReference>
<evidence type="ECO:0000256" key="8">
    <source>
        <dbReference type="ARBA" id="ARBA00023027"/>
    </source>
</evidence>
<comment type="subcellular location">
    <subcellularLocation>
        <location evidence="1">Nucleus</location>
    </subcellularLocation>
</comment>
<dbReference type="SUPFAM" id="SSF142921">
    <property type="entry name" value="WGR domain-like"/>
    <property type="match status" value="1"/>
</dbReference>
<dbReference type="FunFam" id="3.30.40.10:FF:001064">
    <property type="entry name" value="Uncharacterized protein"/>
    <property type="match status" value="1"/>
</dbReference>
<keyword evidence="6" id="KW-0863">Zinc-finger</keyword>
<dbReference type="InterPro" id="IPR013083">
    <property type="entry name" value="Znf_RING/FYVE/PHD"/>
</dbReference>
<dbReference type="InterPro" id="IPR017907">
    <property type="entry name" value="Znf_RING_CS"/>
</dbReference>
<evidence type="ECO:0000313" key="12">
    <source>
        <dbReference type="EnsemblMetazoa" id="PPA18119.1"/>
    </source>
</evidence>
<accession>A0A2A6C7F8</accession>
<feature type="compositionally biased region" description="Acidic residues" evidence="11">
    <location>
        <begin position="386"/>
        <end position="402"/>
    </location>
</feature>
<feature type="compositionally biased region" description="Basic residues" evidence="11">
    <location>
        <begin position="9"/>
        <end position="24"/>
    </location>
</feature>
<evidence type="ECO:0000313" key="13">
    <source>
        <dbReference type="Proteomes" id="UP000005239"/>
    </source>
</evidence>
<dbReference type="CDD" id="cd16449">
    <property type="entry name" value="RING-HC"/>
    <property type="match status" value="2"/>
</dbReference>
<dbReference type="InterPro" id="IPR036930">
    <property type="entry name" value="WGR_dom_sf"/>
</dbReference>
<dbReference type="SMART" id="SM00248">
    <property type="entry name" value="ANK"/>
    <property type="match status" value="21"/>
</dbReference>
<dbReference type="Gene3D" id="1.25.40.20">
    <property type="entry name" value="Ankyrin repeat-containing domain"/>
    <property type="match status" value="5"/>
</dbReference>
<feature type="region of interest" description="Disordered" evidence="11">
    <location>
        <begin position="916"/>
        <end position="935"/>
    </location>
</feature>
<gene>
    <name evidence="12" type="primary">WBGene00107673</name>
</gene>
<dbReference type="PROSITE" id="PS00518">
    <property type="entry name" value="ZF_RING_1"/>
    <property type="match status" value="1"/>
</dbReference>
<dbReference type="InterPro" id="IPR036616">
    <property type="entry name" value="Poly(ADP-ribose)pol_reg_dom_sf"/>
</dbReference>
<dbReference type="SUPFAM" id="SSF48403">
    <property type="entry name" value="Ankyrin repeat"/>
    <property type="match status" value="4"/>
</dbReference>
<feature type="compositionally biased region" description="Acidic residues" evidence="11">
    <location>
        <begin position="1502"/>
        <end position="1535"/>
    </location>
</feature>
<dbReference type="InterPro" id="IPR036770">
    <property type="entry name" value="Ankyrin_rpt-contain_sf"/>
</dbReference>
<evidence type="ECO:0000256" key="4">
    <source>
        <dbReference type="ARBA" id="ARBA00022695"/>
    </source>
</evidence>
<dbReference type="Pfam" id="PF00023">
    <property type="entry name" value="Ank"/>
    <property type="match status" value="2"/>
</dbReference>
<keyword evidence="3" id="KW-0808">Transferase</keyword>
<dbReference type="InterPro" id="IPR008893">
    <property type="entry name" value="WGR_domain"/>
</dbReference>
<dbReference type="Pfam" id="PF05406">
    <property type="entry name" value="WGR"/>
    <property type="match status" value="1"/>
</dbReference>
<dbReference type="SUPFAM" id="SSF57850">
    <property type="entry name" value="RING/U-box"/>
    <property type="match status" value="2"/>
</dbReference>
<dbReference type="InterPro" id="IPR050800">
    <property type="entry name" value="ARTD/PARP"/>
</dbReference>
<dbReference type="InterPro" id="IPR004102">
    <property type="entry name" value="Poly(ADP-ribose)pol_reg_dom"/>
</dbReference>
<evidence type="ECO:0000256" key="5">
    <source>
        <dbReference type="ARBA" id="ARBA00022723"/>
    </source>
</evidence>
<dbReference type="PROSITE" id="PS51059">
    <property type="entry name" value="PARP_CATALYTIC"/>
    <property type="match status" value="1"/>
</dbReference>
<feature type="region of interest" description="Disordered" evidence="11">
    <location>
        <begin position="1"/>
        <end position="41"/>
    </location>
</feature>
<dbReference type="InterPro" id="IPR002110">
    <property type="entry name" value="Ankyrin_rpt"/>
</dbReference>
<dbReference type="EnsemblMetazoa" id="PPA18119.1">
    <property type="protein sequence ID" value="PPA18119.1"/>
    <property type="gene ID" value="WBGene00107673"/>
</dbReference>
<dbReference type="Proteomes" id="UP000005239">
    <property type="component" value="Unassembled WGS sequence"/>
</dbReference>
<reference evidence="12" key="2">
    <citation type="submission" date="2022-06" db="UniProtKB">
        <authorList>
            <consortium name="EnsemblMetazoa"/>
        </authorList>
    </citation>
    <scope>IDENTIFICATION</scope>
    <source>
        <strain evidence="12">PS312</strain>
    </source>
</reference>
<dbReference type="SMART" id="SM00184">
    <property type="entry name" value="RING"/>
    <property type="match status" value="2"/>
</dbReference>
<name>A0A2A6C7F8_PRIPA</name>
<proteinExistence type="predicted"/>
<dbReference type="SUPFAM" id="SSF56399">
    <property type="entry name" value="ADP-ribosylation"/>
    <property type="match status" value="1"/>
</dbReference>
<feature type="region of interest" description="Disordered" evidence="11">
    <location>
        <begin position="1495"/>
        <end position="1545"/>
    </location>
</feature>
<dbReference type="Pfam" id="PF12796">
    <property type="entry name" value="Ank_2"/>
    <property type="match status" value="3"/>
</dbReference>
<keyword evidence="4" id="KW-0548">Nucleotidyltransferase</keyword>
<keyword evidence="13" id="KW-1185">Reference proteome</keyword>
<dbReference type="PROSITE" id="PS51977">
    <property type="entry name" value="WGR"/>
    <property type="match status" value="1"/>
</dbReference>
<dbReference type="CDD" id="cd07997">
    <property type="entry name" value="WGR_PARP"/>
    <property type="match status" value="1"/>
</dbReference>
<feature type="compositionally biased region" description="Basic and acidic residues" evidence="11">
    <location>
        <begin position="25"/>
        <end position="41"/>
    </location>
</feature>
<dbReference type="PROSITE" id="PS50297">
    <property type="entry name" value="ANK_REP_REGION"/>
    <property type="match status" value="3"/>
</dbReference>
<keyword evidence="7" id="KW-0862">Zinc</keyword>
<evidence type="ECO:0000256" key="2">
    <source>
        <dbReference type="ARBA" id="ARBA00022676"/>
    </source>
</evidence>
<feature type="coiled-coil region" evidence="10">
    <location>
        <begin position="1832"/>
        <end position="1862"/>
    </location>
</feature>
<reference evidence="13" key="1">
    <citation type="journal article" date="2008" name="Nat. Genet.">
        <title>The Pristionchus pacificus genome provides a unique perspective on nematode lifestyle and parasitism.</title>
        <authorList>
            <person name="Dieterich C."/>
            <person name="Clifton S.W."/>
            <person name="Schuster L.N."/>
            <person name="Chinwalla A."/>
            <person name="Delehaunty K."/>
            <person name="Dinkelacker I."/>
            <person name="Fulton L."/>
            <person name="Fulton R."/>
            <person name="Godfrey J."/>
            <person name="Minx P."/>
            <person name="Mitreva M."/>
            <person name="Roeseler W."/>
            <person name="Tian H."/>
            <person name="Witte H."/>
            <person name="Yang S.P."/>
            <person name="Wilson R.K."/>
            <person name="Sommer R.J."/>
        </authorList>
    </citation>
    <scope>NUCLEOTIDE SEQUENCE [LARGE SCALE GENOMIC DNA]</scope>
    <source>
        <strain evidence="13">PS312</strain>
    </source>
</reference>
<keyword evidence="8" id="KW-0520">NAD</keyword>
<dbReference type="PROSITE" id="PS50089">
    <property type="entry name" value="ZF_RING_2"/>
    <property type="match status" value="2"/>
</dbReference>
<dbReference type="SUPFAM" id="SSF47587">
    <property type="entry name" value="Domain of poly(ADP-ribose) polymerase"/>
    <property type="match status" value="1"/>
</dbReference>
<protein>
    <submittedName>
        <fullName evidence="12">Poly [ADP-ribose] polymerase</fullName>
    </submittedName>
</protein>
<evidence type="ECO:0000256" key="10">
    <source>
        <dbReference type="SAM" id="Coils"/>
    </source>
</evidence>
<accession>A0A8R1YDJ7</accession>
<feature type="region of interest" description="Disordered" evidence="11">
    <location>
        <begin position="383"/>
        <end position="420"/>
    </location>
</feature>
<keyword evidence="5" id="KW-0479">Metal-binding</keyword>
<keyword evidence="2" id="KW-0328">Glycosyltransferase</keyword>
<keyword evidence="9" id="KW-0539">Nucleus</keyword>
<dbReference type="GO" id="GO:0005730">
    <property type="term" value="C:nucleolus"/>
    <property type="evidence" value="ECO:0000318"/>
    <property type="project" value="GO_Central"/>
</dbReference>
<dbReference type="PROSITE" id="PS51060">
    <property type="entry name" value="PARP_ALPHA_HD"/>
    <property type="match status" value="1"/>
</dbReference>
<sequence length="2481" mass="271657">MARVATKAVVRKIGKRVQKKKGKEPKKPTEKKASKKGNDRLVARPEIKFRREHASFGQCDFVSHRTFSRQLMAAVLKGDTKAIEKIYKDDRIPENAAGQRYSCMDHRSPIVAAIQEGNEKVISTLIKCHNARAAKKNVDIVLEPNLLKKKSTGTKNFYMLGRATRAIETARGGREGNNAFLNYEADGVDDVDDNVLLHLDFRDVSYAFLNQLAKEKKKGDASILTDYSIQGQFLNALRAGNRALASDCAQLQSHNFNNLQLESLKTKFKIPKPILAISVRKKSFMFRNITPIHTAAINPDSAFLAALRDVDPVINVPDQNNWYTMHYAAVCEGDGPLKFLLSKDVGVCDVNKQGELPLHLAAKQGREANVKILLEAIAKLEKSEKNDDDGQEEEQEEDEDDEPRAKKAKKAAAAGNKKSIVNAKTRKGRTALHYAVWHGRTEVVKLLLANASVDKECPNSANDKKLSPLMIAVGRGYLEIAEMLIAAGCLVEGRDKMKRSPLMIAAINGHTNIAAMLLQKGADVNRKDTSGNTAIHYASAYGWMDMVKMIAEIDKDTLAAKNEWLITPLSIAYLKGHYGIVSWLLENHADVVDVNSKDNEGITVISSLLSYHDEDSTAHLPEQIDYLIKHGADCSITDTAGNSPLHILASVPIILKVDKPTRTAKGNDERITSAQYKKCIDQLIGAKADPLAKNAEGATAFTVALSAGNLYLASLLLDSYGKELLKDESLLVDKPNALHILLKVPQMIADSHNLWAYADAPIGGQYNIVPLLKKISSIATSDEGYTPVLQLVMSLSSLSNPHSMEAGQFSAFSATVMAGLRELLKLRPDAVMDRRKPKEGRTNGKGKNLLLEALLACAAENDNLASFLTQKIVTEEAKCPVTPLIKCLLKRQEMEAILILSAARDGGIAEEVGGAAIETRPKEGGENEDDGPPAARGVRMAQSIAAIPAASVAQNGTAVVETEPWNRTAFHIAIQHSLLETLPHFVLTDAQAAEVDASGRNAWHYAAHQLTPTTIKLFELLEQKNVPIVPNAYGQTPLHVAVNAEKTGSADAFLDPIEWLLERVDSGLLDNECRTALHYAFEKVSVKGKTKELKKQDPIAVVSLLINKMDGKAIRQRDSSGNTALHLAARADANICLVSMLAKGSEVDSLNEDGNSPLALALLSKSQAAALTLIQAHADINGQVLGPEPSPPKDKLYRYLGAPVHREKRILSSIPDTVVRNEWHSLVYVILDLLGKTPDTIAKLVAAALRNDQHNFSIYLLKLLGKPTKEVQQAMLSHDFLALYVESLAGPVEGPAATVLERILELKVPFIDAFGHSPVVELACRKGHYQLLEKLAAADAARFATLKPHPSATSPIQALMAGVLVEHGTGNNSVLAAAIRLIPGTERCKDALVDVGTGNGCMVSPLCAAIRAHDAELVRFLVTECKVDVNAPCPKFPIADAIVTNHPAVIKALVDGESIDPHAVVPATNGHVKGTNGTKRAAPFAFGIHKNQAKKAARAAASDDDDDDEDMEEDESSNEEEEAEENGVETEEDEPAAAVATPGKPIDLKGKIASLDITAKDRVSGRSAAHFLVEPCGWQNVELLEALVRVYKTKFTQLLTMRDNNGETPIALASKNNQHKMFDAMIKHSTKPSSESLPGLQFEVPAATTHDVNTRIPHKKSGYEKTGEIMECGETKQLFHVLLNKTDLRGGLYGFHNYYKMELIKRKDADLFILFTNWGRIGDPYGEFQCTPFTNIDAGVKEFKSVFKQKTGQEWCPLADFVDKQGKYRLTKTEDNVQTAADVELENFKLEKKDEEVAEMKFISDIANVKSLRRYAHCVQLSNNSNVSCPFGRVAKEEIAKAREILDQLARNIEKMDKARDQKPPNMEEVFRLTDEQYTLTSSFYTTIPVGGYTHSSIRVITSPDELQAAYSILATIGDIEIAGRLVSAASYAMKRRGEDPLRYILSALDCSIQQQSPQAELSQRVLQWIAASKPNVDVQAIFSINSRRAAVAMEKHKECDNITYLFHGTKAENLLSILHYGLKATPSNSLQCGQAWGSGVYFADAFEKSEGYCGRSSAGVNYMLVCKVALGKVLVKDELEKKDKFDTRKVHGEKEPVGGLTIEGASMPLGPLLPHTFTGNSRHWWRPPYNEYIAKDESRILPIRFNQDGGGGRIVGNLGELIGIGANGAVIVNHDVIQEIVNQLIARQAAEMDPDTDRTRRVEMLRAENEKSSTARFSRFCRGCRSAHPLERVVLTHCGHAVCRQCANADGRHSLIVCPVCEKFSVFLKLFEGRASGDEEETSDALLAPFSRACGVCYTPNPAVRAVVKTCGHVACLACMEQLKRADRVKCPFCRENAPIVILLEQLLNEEGVECGVWEIPANAHAAADDPPTDSGDRPNLYYSTITRYPGDLEDEQPAHYDNSLVMETALPETTIDIVATPAVAQMNSPEEDTDSSVIVAQPVAAPENSHEPEVHLERANGDGQSLFCCFSRRFRGICE</sequence>
<evidence type="ECO:0000256" key="1">
    <source>
        <dbReference type="ARBA" id="ARBA00004123"/>
    </source>
</evidence>
<dbReference type="InterPro" id="IPR001841">
    <property type="entry name" value="Znf_RING"/>
</dbReference>
<dbReference type="GO" id="GO:0006302">
    <property type="term" value="P:double-strand break repair"/>
    <property type="evidence" value="ECO:0000318"/>
    <property type="project" value="GO_Central"/>
</dbReference>
<evidence type="ECO:0000256" key="7">
    <source>
        <dbReference type="ARBA" id="ARBA00022833"/>
    </source>
</evidence>
<organism evidence="12 13">
    <name type="scientific">Pristionchus pacificus</name>
    <name type="common">Parasitic nematode worm</name>
    <dbReference type="NCBI Taxonomy" id="54126"/>
    <lineage>
        <taxon>Eukaryota</taxon>
        <taxon>Metazoa</taxon>
        <taxon>Ecdysozoa</taxon>
        <taxon>Nematoda</taxon>
        <taxon>Chromadorea</taxon>
        <taxon>Rhabditida</taxon>
        <taxon>Rhabditina</taxon>
        <taxon>Diplogasteromorpha</taxon>
        <taxon>Diplogasteroidea</taxon>
        <taxon>Neodiplogasteridae</taxon>
        <taxon>Pristionchus</taxon>
    </lineage>
</organism>
<evidence type="ECO:0000256" key="9">
    <source>
        <dbReference type="ARBA" id="ARBA00023242"/>
    </source>
</evidence>
<evidence type="ECO:0000256" key="6">
    <source>
        <dbReference type="ARBA" id="ARBA00022771"/>
    </source>
</evidence>
<dbReference type="GO" id="GO:0008270">
    <property type="term" value="F:zinc ion binding"/>
    <property type="evidence" value="ECO:0007669"/>
    <property type="project" value="UniProtKB-KW"/>
</dbReference>
<dbReference type="PRINTS" id="PR01415">
    <property type="entry name" value="ANKYRIN"/>
</dbReference>
<dbReference type="PANTHER" id="PTHR10459">
    <property type="entry name" value="DNA LIGASE"/>
    <property type="match status" value="1"/>
</dbReference>
<dbReference type="InterPro" id="IPR012317">
    <property type="entry name" value="Poly(ADP-ribose)pol_cat_dom"/>
</dbReference>
<dbReference type="PROSITE" id="PS50088">
    <property type="entry name" value="ANK_REPEAT"/>
    <property type="match status" value="5"/>
</dbReference>
<keyword evidence="10" id="KW-0175">Coiled coil</keyword>
<dbReference type="Gene3D" id="3.90.228.10">
    <property type="match status" value="1"/>
</dbReference>
<dbReference type="Pfam" id="PF00644">
    <property type="entry name" value="PARP"/>
    <property type="match status" value="1"/>
</dbReference>
<dbReference type="Gene3D" id="1.20.142.10">
    <property type="entry name" value="Poly(ADP-ribose) polymerase, regulatory domain"/>
    <property type="match status" value="1"/>
</dbReference>
<dbReference type="GO" id="GO:0003950">
    <property type="term" value="F:NAD+ poly-ADP-ribosyltransferase activity"/>
    <property type="evidence" value="ECO:0000318"/>
    <property type="project" value="GO_Central"/>
</dbReference>
<evidence type="ECO:0000256" key="11">
    <source>
        <dbReference type="SAM" id="MobiDB-lite"/>
    </source>
</evidence>
<dbReference type="SMART" id="SM00773">
    <property type="entry name" value="WGR"/>
    <property type="match status" value="1"/>
</dbReference>
<dbReference type="GO" id="GO:0016779">
    <property type="term" value="F:nucleotidyltransferase activity"/>
    <property type="evidence" value="ECO:0007669"/>
    <property type="project" value="UniProtKB-KW"/>
</dbReference>
<evidence type="ECO:0000256" key="3">
    <source>
        <dbReference type="ARBA" id="ARBA00022679"/>
    </source>
</evidence>
<dbReference type="Pfam" id="PF02877">
    <property type="entry name" value="PARP_reg"/>
    <property type="match status" value="1"/>
</dbReference>